<dbReference type="RefSeq" id="XP_007512631.1">
    <property type="nucleotide sequence ID" value="XM_007512569.1"/>
</dbReference>
<sequence>MPSAEDDFLVRGSSGMLQQKRSSRNMIASPHRKDGIIGASSGETSSSNGKEVSVETILDDLVNLVSSLENVSKGLKYMGDEASVEVKKLTAEADKLTILLDDMLDYPGAQAVIVGTKIPTEIAKGIKGVSKSLKQYERNVNDQLKKFETELKNEAKERKERNSNISTNNGMSTPVKNGNGDGKKNNDDLRTPSPMTKKKDNGKDDTNNLDESASSSNGGMGFLSGLFSPSSSNLNHNKEGKNDADAGSNKSFASYHITYVLETLSTKAGVLRWNETEASAEQRIQESKLAEAGELRDEKPGGCFGGCFGKKRPIPNSKQPPSSQRSSSKYNSNSIRGNNSSRK</sequence>
<feature type="region of interest" description="Disordered" evidence="1">
    <location>
        <begin position="292"/>
        <end position="343"/>
    </location>
</feature>
<feature type="region of interest" description="Disordered" evidence="1">
    <location>
        <begin position="1"/>
        <end position="51"/>
    </location>
</feature>
<gene>
    <name evidence="2" type="ORF">Bathy06g00850</name>
</gene>
<feature type="compositionally biased region" description="Low complexity" evidence="1">
    <location>
        <begin position="315"/>
        <end position="343"/>
    </location>
</feature>
<dbReference type="EMBL" id="FO082273">
    <property type="protein sequence ID" value="CCO17231.1"/>
    <property type="molecule type" value="Genomic_DNA"/>
</dbReference>
<feature type="compositionally biased region" description="Basic and acidic residues" evidence="1">
    <location>
        <begin position="197"/>
        <end position="206"/>
    </location>
</feature>
<protein>
    <submittedName>
        <fullName evidence="2">Uncharacterized protein</fullName>
    </submittedName>
</protein>
<evidence type="ECO:0000313" key="2">
    <source>
        <dbReference type="EMBL" id="CCO17231.1"/>
    </source>
</evidence>
<accession>K8EGS9</accession>
<feature type="region of interest" description="Disordered" evidence="1">
    <location>
        <begin position="153"/>
        <end position="248"/>
    </location>
</feature>
<feature type="compositionally biased region" description="Polar residues" evidence="1">
    <location>
        <begin position="15"/>
        <end position="26"/>
    </location>
</feature>
<evidence type="ECO:0000313" key="3">
    <source>
        <dbReference type="Proteomes" id="UP000198341"/>
    </source>
</evidence>
<feature type="compositionally biased region" description="Polar residues" evidence="1">
    <location>
        <begin position="41"/>
        <end position="50"/>
    </location>
</feature>
<dbReference type="KEGG" id="bpg:Bathy06g00850"/>
<feature type="compositionally biased region" description="Basic and acidic residues" evidence="1">
    <location>
        <begin position="153"/>
        <end position="162"/>
    </location>
</feature>
<dbReference type="GeneID" id="19015065"/>
<name>K8EGS9_9CHLO</name>
<feature type="compositionally biased region" description="Polar residues" evidence="1">
    <location>
        <begin position="163"/>
        <end position="175"/>
    </location>
</feature>
<evidence type="ECO:0000256" key="1">
    <source>
        <dbReference type="SAM" id="MobiDB-lite"/>
    </source>
</evidence>
<keyword evidence="3" id="KW-1185">Reference proteome</keyword>
<dbReference type="AlphaFoldDB" id="K8EGS9"/>
<reference evidence="2 3" key="1">
    <citation type="submission" date="2011-10" db="EMBL/GenBank/DDBJ databases">
        <authorList>
            <person name="Genoscope - CEA"/>
        </authorList>
    </citation>
    <scope>NUCLEOTIDE SEQUENCE [LARGE SCALE GENOMIC DNA]</scope>
    <source>
        <strain evidence="2 3">RCC 1105</strain>
    </source>
</reference>
<organism evidence="2 3">
    <name type="scientific">Bathycoccus prasinos</name>
    <dbReference type="NCBI Taxonomy" id="41875"/>
    <lineage>
        <taxon>Eukaryota</taxon>
        <taxon>Viridiplantae</taxon>
        <taxon>Chlorophyta</taxon>
        <taxon>Mamiellophyceae</taxon>
        <taxon>Mamiellales</taxon>
        <taxon>Bathycoccaceae</taxon>
        <taxon>Bathycoccus</taxon>
    </lineage>
</organism>
<feature type="compositionally biased region" description="Low complexity" evidence="1">
    <location>
        <begin position="223"/>
        <end position="235"/>
    </location>
</feature>
<proteinExistence type="predicted"/>
<feature type="compositionally biased region" description="Basic and acidic residues" evidence="1">
    <location>
        <begin position="181"/>
        <end position="190"/>
    </location>
</feature>
<dbReference type="Proteomes" id="UP000198341">
    <property type="component" value="Chromosome 6"/>
</dbReference>